<dbReference type="GeneTree" id="ENSGT00390000002993"/>
<evidence type="ECO:0000256" key="1">
    <source>
        <dbReference type="ARBA" id="ARBA00002637"/>
    </source>
</evidence>
<reference evidence="13" key="1">
    <citation type="submission" date="2025-08" db="UniProtKB">
        <authorList>
            <consortium name="Ensembl"/>
        </authorList>
    </citation>
    <scope>IDENTIFICATION</scope>
</reference>
<feature type="region of interest" description="Disordered" evidence="12">
    <location>
        <begin position="1"/>
        <end position="79"/>
    </location>
</feature>
<dbReference type="STRING" id="28743.ENSCVAP00000029978"/>
<dbReference type="Ensembl" id="ENSCVAT00000023482.1">
    <property type="protein sequence ID" value="ENSCVAP00000029978.1"/>
    <property type="gene ID" value="ENSCVAG00000018181.1"/>
</dbReference>
<keyword evidence="5" id="KW-0597">Phosphoprotein</keyword>
<comment type="similarity">
    <text evidence="2">Belongs to the protease inhibitor I27 (calpastatin) family.</text>
</comment>
<dbReference type="Proteomes" id="UP000265020">
    <property type="component" value="Unassembled WGS sequence"/>
</dbReference>
<keyword evidence="14" id="KW-1185">Reference proteome</keyword>
<evidence type="ECO:0000256" key="7">
    <source>
        <dbReference type="ARBA" id="ARBA00022704"/>
    </source>
</evidence>
<dbReference type="InterPro" id="IPR001259">
    <property type="entry name" value="Prot_inh_calpain"/>
</dbReference>
<dbReference type="PANTHER" id="PTHR10077:SF0">
    <property type="entry name" value="CALPASTATIN"/>
    <property type="match status" value="1"/>
</dbReference>
<feature type="compositionally biased region" description="Basic and acidic residues" evidence="12">
    <location>
        <begin position="14"/>
        <end position="29"/>
    </location>
</feature>
<evidence type="ECO:0000256" key="12">
    <source>
        <dbReference type="SAM" id="MobiDB-lite"/>
    </source>
</evidence>
<keyword evidence="9" id="KW-0832">Ubl conjugation</keyword>
<keyword evidence="6" id="KW-0646">Protease inhibitor</keyword>
<evidence type="ECO:0000256" key="5">
    <source>
        <dbReference type="ARBA" id="ARBA00022553"/>
    </source>
</evidence>
<dbReference type="Pfam" id="PF00748">
    <property type="entry name" value="Calpain_inhib"/>
    <property type="match status" value="2"/>
</dbReference>
<name>A0A3Q2EBY7_CYPVA</name>
<dbReference type="AlphaFoldDB" id="A0A3Q2EBY7"/>
<evidence type="ECO:0000256" key="4">
    <source>
        <dbReference type="ARBA" id="ARBA00022499"/>
    </source>
</evidence>
<evidence type="ECO:0000256" key="8">
    <source>
        <dbReference type="ARBA" id="ARBA00022737"/>
    </source>
</evidence>
<dbReference type="GO" id="GO:0010859">
    <property type="term" value="F:calcium-dependent cysteine-type endopeptidase inhibitor activity"/>
    <property type="evidence" value="ECO:0007669"/>
    <property type="project" value="TreeGrafter"/>
</dbReference>
<accession>A0A3Q2EBY7</accession>
<reference evidence="13" key="2">
    <citation type="submission" date="2025-09" db="UniProtKB">
        <authorList>
            <consortium name="Ensembl"/>
        </authorList>
    </citation>
    <scope>IDENTIFICATION</scope>
</reference>
<dbReference type="OMA" id="HKERPAP"/>
<comment type="function">
    <text evidence="1">Specific inhibition of calpain (calcium-dependent cysteine protease). Plays a key role in postmortem tenderization of meat and have been proposed to be involved in muscle protein degradation in living tissue.</text>
</comment>
<keyword evidence="8" id="KW-0677">Repeat</keyword>
<evidence type="ECO:0000256" key="3">
    <source>
        <dbReference type="ARBA" id="ARBA00017619"/>
    </source>
</evidence>
<dbReference type="GO" id="GO:0005737">
    <property type="term" value="C:cytoplasm"/>
    <property type="evidence" value="ECO:0007669"/>
    <property type="project" value="TreeGrafter"/>
</dbReference>
<keyword evidence="4" id="KW-1017">Isopeptide bond</keyword>
<protein>
    <recommendedName>
        <fullName evidence="3">Calpastatin</fullName>
    </recommendedName>
    <alternativeName>
        <fullName evidence="11">Calpain inhibitor</fullName>
    </alternativeName>
</protein>
<dbReference type="InterPro" id="IPR026998">
    <property type="entry name" value="Calpastatin"/>
</dbReference>
<evidence type="ECO:0000313" key="13">
    <source>
        <dbReference type="Ensembl" id="ENSCVAP00000029978.1"/>
    </source>
</evidence>
<sequence length="167" mass="17559">MSLDALSALVDTLPEDKPKPESPKLKPEEIVSVGTQLTRKGTFVGEREDTLPPNYRFNKEELQKLPAPKPEPTMGTGEALDILSGDFTASSAAPVSQAPVGPPSAAPAQPCDAALDALAGEFVASSAAPPVKSAPCVPADAGVKTKIHHTTIVQFLVYFYFFLTNGI</sequence>
<organism evidence="13 14">
    <name type="scientific">Cyprinodon variegatus</name>
    <name type="common">Sheepshead minnow</name>
    <dbReference type="NCBI Taxonomy" id="28743"/>
    <lineage>
        <taxon>Eukaryota</taxon>
        <taxon>Metazoa</taxon>
        <taxon>Chordata</taxon>
        <taxon>Craniata</taxon>
        <taxon>Vertebrata</taxon>
        <taxon>Euteleostomi</taxon>
        <taxon>Actinopterygii</taxon>
        <taxon>Neopterygii</taxon>
        <taxon>Teleostei</taxon>
        <taxon>Neoteleostei</taxon>
        <taxon>Acanthomorphata</taxon>
        <taxon>Ovalentaria</taxon>
        <taxon>Atherinomorphae</taxon>
        <taxon>Cyprinodontiformes</taxon>
        <taxon>Cyprinodontidae</taxon>
        <taxon>Cyprinodon</taxon>
    </lineage>
</organism>
<dbReference type="PANTHER" id="PTHR10077">
    <property type="entry name" value="CALPASTATIN"/>
    <property type="match status" value="1"/>
</dbReference>
<evidence type="ECO:0000256" key="2">
    <source>
        <dbReference type="ARBA" id="ARBA00009487"/>
    </source>
</evidence>
<evidence type="ECO:0000256" key="10">
    <source>
        <dbReference type="ARBA" id="ARBA00022990"/>
    </source>
</evidence>
<evidence type="ECO:0000256" key="9">
    <source>
        <dbReference type="ARBA" id="ARBA00022843"/>
    </source>
</evidence>
<evidence type="ECO:0000313" key="14">
    <source>
        <dbReference type="Proteomes" id="UP000265020"/>
    </source>
</evidence>
<proteinExistence type="inferred from homology"/>
<evidence type="ECO:0000256" key="11">
    <source>
        <dbReference type="ARBA" id="ARBA00033013"/>
    </source>
</evidence>
<keyword evidence="10" id="KW-0007">Acetylation</keyword>
<evidence type="ECO:0000256" key="6">
    <source>
        <dbReference type="ARBA" id="ARBA00022690"/>
    </source>
</evidence>
<keyword evidence="7" id="KW-0789">Thiol protease inhibitor</keyword>